<feature type="transmembrane region" description="Helical" evidence="8">
    <location>
        <begin position="167"/>
        <end position="188"/>
    </location>
</feature>
<keyword evidence="6 8" id="KW-1133">Transmembrane helix</keyword>
<keyword evidence="5 8" id="KW-0812">Transmembrane</keyword>
<evidence type="ECO:0000256" key="2">
    <source>
        <dbReference type="ARBA" id="ARBA00010145"/>
    </source>
</evidence>
<dbReference type="EMBL" id="MASJ01000027">
    <property type="protein sequence ID" value="OCS84322.1"/>
    <property type="molecule type" value="Genomic_DNA"/>
</dbReference>
<feature type="transmembrane region" description="Helical" evidence="8">
    <location>
        <begin position="6"/>
        <end position="25"/>
    </location>
</feature>
<feature type="transmembrane region" description="Helical" evidence="8">
    <location>
        <begin position="97"/>
        <end position="120"/>
    </location>
</feature>
<feature type="transmembrane region" description="Helical" evidence="8">
    <location>
        <begin position="194"/>
        <end position="212"/>
    </location>
</feature>
<keyword evidence="4" id="KW-1003">Cell membrane</keyword>
<sequence length="310" mass="33978">MMYLSMIFFQIVAPILVLMFIGALLQKKFTFNLKTMSQLITFCFMPAAVFVNIYETSVNKEVLGQITLFIVLFIGSQMMLSAFIAKAMGLSKTESAVFKNSVVLINSGNYGIPVAQMIFVTQPIGVAIQVILVIFQNMTTYTYGLYNLISSTKSGMAIVRDFLKMPIVHALILGSLMNMLNIPIPTMLRIPLDYIANGFIAIALLILGMQLSQIEMRTMFTKTIFVSCFTRLIIGPVVALGIIYALQIDGVVAQSLLIASAFPTSRNSSSLALEYDIESATAAQTVLFSTVVSCITVTLVIYAATILFPI</sequence>
<reference evidence="9 10" key="1">
    <citation type="submission" date="2016-07" db="EMBL/GenBank/DDBJ databases">
        <title>Caryophanon tenue genome sequencing.</title>
        <authorList>
            <person name="Verma A."/>
            <person name="Pal Y."/>
            <person name="Krishnamurthi S."/>
        </authorList>
    </citation>
    <scope>NUCLEOTIDE SEQUENCE [LARGE SCALE GENOMIC DNA]</scope>
    <source>
        <strain evidence="9 10">DSM 14152</strain>
    </source>
</reference>
<dbReference type="Pfam" id="PF03547">
    <property type="entry name" value="Mem_trans"/>
    <property type="match status" value="1"/>
</dbReference>
<dbReference type="PANTHER" id="PTHR36838">
    <property type="entry name" value="AUXIN EFFLUX CARRIER FAMILY PROTEIN"/>
    <property type="match status" value="1"/>
</dbReference>
<dbReference type="InterPro" id="IPR038770">
    <property type="entry name" value="Na+/solute_symporter_sf"/>
</dbReference>
<dbReference type="InterPro" id="IPR004776">
    <property type="entry name" value="Mem_transp_PIN-like"/>
</dbReference>
<proteinExistence type="inferred from homology"/>
<evidence type="ECO:0000313" key="10">
    <source>
        <dbReference type="Proteomes" id="UP000093199"/>
    </source>
</evidence>
<keyword evidence="3" id="KW-0813">Transport</keyword>
<evidence type="ECO:0000256" key="8">
    <source>
        <dbReference type="SAM" id="Phobius"/>
    </source>
</evidence>
<keyword evidence="10" id="KW-1185">Reference proteome</keyword>
<evidence type="ECO:0000256" key="7">
    <source>
        <dbReference type="ARBA" id="ARBA00023136"/>
    </source>
</evidence>
<evidence type="ECO:0000313" key="9">
    <source>
        <dbReference type="EMBL" id="OCS84322.1"/>
    </source>
</evidence>
<accession>A0A1C0YAX4</accession>
<dbReference type="GO" id="GO:0005886">
    <property type="term" value="C:plasma membrane"/>
    <property type="evidence" value="ECO:0007669"/>
    <property type="project" value="UniProtKB-SubCell"/>
</dbReference>
<dbReference type="Gene3D" id="1.20.1530.20">
    <property type="match status" value="1"/>
</dbReference>
<dbReference type="PANTHER" id="PTHR36838:SF1">
    <property type="entry name" value="SLR1864 PROTEIN"/>
    <property type="match status" value="1"/>
</dbReference>
<feature type="transmembrane region" description="Helical" evidence="8">
    <location>
        <begin position="286"/>
        <end position="308"/>
    </location>
</feature>
<organism evidence="9 10">
    <name type="scientific">Caryophanon tenue</name>
    <dbReference type="NCBI Taxonomy" id="33978"/>
    <lineage>
        <taxon>Bacteria</taxon>
        <taxon>Bacillati</taxon>
        <taxon>Bacillota</taxon>
        <taxon>Bacilli</taxon>
        <taxon>Bacillales</taxon>
        <taxon>Caryophanaceae</taxon>
        <taxon>Caryophanon</taxon>
    </lineage>
</organism>
<dbReference type="RefSeq" id="WP_066546589.1">
    <property type="nucleotide sequence ID" value="NZ_MASJ01000027.1"/>
</dbReference>
<evidence type="ECO:0000256" key="4">
    <source>
        <dbReference type="ARBA" id="ARBA00022475"/>
    </source>
</evidence>
<gene>
    <name evidence="9" type="ORF">A6M13_15675</name>
</gene>
<evidence type="ECO:0000256" key="3">
    <source>
        <dbReference type="ARBA" id="ARBA00022448"/>
    </source>
</evidence>
<keyword evidence="7 8" id="KW-0472">Membrane</keyword>
<feature type="transmembrane region" description="Helical" evidence="8">
    <location>
        <begin position="37"/>
        <end position="54"/>
    </location>
</feature>
<dbReference type="AlphaFoldDB" id="A0A1C0YAX4"/>
<comment type="caution">
    <text evidence="9">The sequence shown here is derived from an EMBL/GenBank/DDBJ whole genome shotgun (WGS) entry which is preliminary data.</text>
</comment>
<dbReference type="GO" id="GO:0055085">
    <property type="term" value="P:transmembrane transport"/>
    <property type="evidence" value="ECO:0007669"/>
    <property type="project" value="InterPro"/>
</dbReference>
<evidence type="ECO:0000256" key="5">
    <source>
        <dbReference type="ARBA" id="ARBA00022692"/>
    </source>
</evidence>
<comment type="subcellular location">
    <subcellularLocation>
        <location evidence="1">Cell membrane</location>
        <topology evidence="1">Multi-pass membrane protein</topology>
    </subcellularLocation>
</comment>
<name>A0A1C0YAX4_9BACL</name>
<feature type="transmembrane region" description="Helical" evidence="8">
    <location>
        <begin position="224"/>
        <end position="246"/>
    </location>
</feature>
<dbReference type="Proteomes" id="UP000093199">
    <property type="component" value="Unassembled WGS sequence"/>
</dbReference>
<feature type="transmembrane region" description="Helical" evidence="8">
    <location>
        <begin position="66"/>
        <end position="85"/>
    </location>
</feature>
<protein>
    <submittedName>
        <fullName evidence="9">Transporter</fullName>
    </submittedName>
</protein>
<evidence type="ECO:0000256" key="1">
    <source>
        <dbReference type="ARBA" id="ARBA00004651"/>
    </source>
</evidence>
<evidence type="ECO:0000256" key="6">
    <source>
        <dbReference type="ARBA" id="ARBA00022989"/>
    </source>
</evidence>
<comment type="similarity">
    <text evidence="2">Belongs to the auxin efflux carrier (TC 2.A.69) family.</text>
</comment>
<dbReference type="STRING" id="33978.A6M13_15675"/>
<feature type="transmembrane region" description="Helical" evidence="8">
    <location>
        <begin position="126"/>
        <end position="146"/>
    </location>
</feature>
<dbReference type="OrthoDB" id="527159at2"/>